<dbReference type="AlphaFoldDB" id="A0A8B6FZQ6"/>
<evidence type="ECO:0000313" key="2">
    <source>
        <dbReference type="Proteomes" id="UP000596742"/>
    </source>
</evidence>
<evidence type="ECO:0000313" key="1">
    <source>
        <dbReference type="EMBL" id="VDI56717.1"/>
    </source>
</evidence>
<proteinExistence type="predicted"/>
<dbReference type="Proteomes" id="UP000596742">
    <property type="component" value="Unassembled WGS sequence"/>
</dbReference>
<accession>A0A8B6FZQ6</accession>
<dbReference type="EMBL" id="UYJE01007643">
    <property type="protein sequence ID" value="VDI56717.1"/>
    <property type="molecule type" value="Genomic_DNA"/>
</dbReference>
<reference evidence="1" key="1">
    <citation type="submission" date="2018-11" db="EMBL/GenBank/DDBJ databases">
        <authorList>
            <person name="Alioto T."/>
            <person name="Alioto T."/>
        </authorList>
    </citation>
    <scope>NUCLEOTIDE SEQUENCE</scope>
</reference>
<keyword evidence="2" id="KW-1185">Reference proteome</keyword>
<dbReference type="OrthoDB" id="6132200at2759"/>
<protein>
    <submittedName>
        <fullName evidence="1">Uncharacterized protein</fullName>
    </submittedName>
</protein>
<sequence length="194" mass="22526">MLRHFEWINPPRKGWGNEIEDADIELADDIERIRQISNTVILMPLHQVSEIVYSSVMQKVKEISVRIASFKKESNRSKESIYSCEIGNKETLEEDEISTLLNNLRKMHEIKTQEQARFGTTIANSNVEQHIMKDVTNLLCRIAEKTDRIINNSTTNLAESWMHIRTKFDGGKVHNHCNRGSWHARFYGGAQRMN</sequence>
<comment type="caution">
    <text evidence="1">The sequence shown here is derived from an EMBL/GenBank/DDBJ whole genome shotgun (WGS) entry which is preliminary data.</text>
</comment>
<name>A0A8B6FZQ6_MYTGA</name>
<organism evidence="1 2">
    <name type="scientific">Mytilus galloprovincialis</name>
    <name type="common">Mediterranean mussel</name>
    <dbReference type="NCBI Taxonomy" id="29158"/>
    <lineage>
        <taxon>Eukaryota</taxon>
        <taxon>Metazoa</taxon>
        <taxon>Spiralia</taxon>
        <taxon>Lophotrochozoa</taxon>
        <taxon>Mollusca</taxon>
        <taxon>Bivalvia</taxon>
        <taxon>Autobranchia</taxon>
        <taxon>Pteriomorphia</taxon>
        <taxon>Mytilida</taxon>
        <taxon>Mytiloidea</taxon>
        <taxon>Mytilidae</taxon>
        <taxon>Mytilinae</taxon>
        <taxon>Mytilus</taxon>
    </lineage>
</organism>
<gene>
    <name evidence="1" type="ORF">MGAL_10B069408</name>
</gene>